<dbReference type="InterPro" id="IPR002213">
    <property type="entry name" value="UDP_glucos_trans"/>
</dbReference>
<dbReference type="Gene3D" id="3.40.50.2000">
    <property type="entry name" value="Glycogen Phosphorylase B"/>
    <property type="match status" value="1"/>
</dbReference>
<dbReference type="AlphaFoldDB" id="A0A1S3CYB2"/>
<evidence type="ECO:0000256" key="8">
    <source>
        <dbReference type="ARBA" id="ARBA00023136"/>
    </source>
</evidence>
<evidence type="ECO:0000256" key="4">
    <source>
        <dbReference type="ARBA" id="ARBA00022679"/>
    </source>
</evidence>
<organism evidence="13 14">
    <name type="scientific">Diaphorina citri</name>
    <name type="common">Asian citrus psyllid</name>
    <dbReference type="NCBI Taxonomy" id="121845"/>
    <lineage>
        <taxon>Eukaryota</taxon>
        <taxon>Metazoa</taxon>
        <taxon>Ecdysozoa</taxon>
        <taxon>Arthropoda</taxon>
        <taxon>Hexapoda</taxon>
        <taxon>Insecta</taxon>
        <taxon>Pterygota</taxon>
        <taxon>Neoptera</taxon>
        <taxon>Paraneoptera</taxon>
        <taxon>Hemiptera</taxon>
        <taxon>Sternorrhyncha</taxon>
        <taxon>Psylloidea</taxon>
        <taxon>Psyllidae</taxon>
        <taxon>Diaphorininae</taxon>
        <taxon>Diaphorina</taxon>
    </lineage>
</organism>
<evidence type="ECO:0000256" key="11">
    <source>
        <dbReference type="SAM" id="Phobius"/>
    </source>
</evidence>
<reference evidence="14 15" key="1">
    <citation type="submission" date="2025-04" db="UniProtKB">
        <authorList>
            <consortium name="RefSeq"/>
        </authorList>
    </citation>
    <scope>IDENTIFICATION</scope>
</reference>
<gene>
    <name evidence="14 15" type="primary">LOC103507578</name>
</gene>
<dbReference type="RefSeq" id="XP_017298871.1">
    <property type="nucleotide sequence ID" value="XM_017443382.2"/>
</dbReference>
<evidence type="ECO:0000256" key="6">
    <source>
        <dbReference type="ARBA" id="ARBA00022824"/>
    </source>
</evidence>
<keyword evidence="7 11" id="KW-1133">Transmembrane helix</keyword>
<evidence type="ECO:0000256" key="9">
    <source>
        <dbReference type="ARBA" id="ARBA00023180"/>
    </source>
</evidence>
<dbReference type="FunFam" id="3.40.50.2000:FF:000050">
    <property type="entry name" value="UDP-glucuronosyltransferase"/>
    <property type="match status" value="1"/>
</dbReference>
<accession>A0A1S3CYB2</accession>
<dbReference type="Pfam" id="PF00201">
    <property type="entry name" value="UDPGT"/>
    <property type="match status" value="1"/>
</dbReference>
<evidence type="ECO:0000256" key="1">
    <source>
        <dbReference type="ARBA" id="ARBA00004240"/>
    </source>
</evidence>
<evidence type="ECO:0000256" key="7">
    <source>
        <dbReference type="ARBA" id="ARBA00022989"/>
    </source>
</evidence>
<comment type="similarity">
    <text evidence="2">Belongs to the UDP-glycosyltransferase family.</text>
</comment>
<proteinExistence type="inferred from homology"/>
<keyword evidence="12" id="KW-0732">Signal</keyword>
<dbReference type="SUPFAM" id="SSF53756">
    <property type="entry name" value="UDP-Glycosyltransferase/glycogen phosphorylase"/>
    <property type="match status" value="1"/>
</dbReference>
<dbReference type="RefSeq" id="XP_008470291.1">
    <property type="nucleotide sequence ID" value="XM_008472069.3"/>
</dbReference>
<keyword evidence="3" id="KW-0328">Glycosyltransferase</keyword>
<keyword evidence="9" id="KW-0325">Glycoprotein</keyword>
<evidence type="ECO:0000256" key="10">
    <source>
        <dbReference type="ARBA" id="ARBA00046288"/>
    </source>
</evidence>
<keyword evidence="6" id="KW-0256">Endoplasmic reticulum</keyword>
<name>A0A1S3CYB2_DIACI</name>
<dbReference type="InterPro" id="IPR050271">
    <property type="entry name" value="UDP-glycosyltransferase"/>
</dbReference>
<dbReference type="PANTHER" id="PTHR48043:SF114">
    <property type="entry name" value="IP04436P-RELATED"/>
    <property type="match status" value="1"/>
</dbReference>
<evidence type="ECO:0000256" key="2">
    <source>
        <dbReference type="ARBA" id="ARBA00009995"/>
    </source>
</evidence>
<keyword evidence="4" id="KW-0808">Transferase</keyword>
<dbReference type="OMA" id="INTHFIT"/>
<dbReference type="CDD" id="cd03784">
    <property type="entry name" value="GT1_Gtf-like"/>
    <property type="match status" value="1"/>
</dbReference>
<keyword evidence="13" id="KW-1185">Reference proteome</keyword>
<dbReference type="GeneID" id="103507578"/>
<evidence type="ECO:0000313" key="15">
    <source>
        <dbReference type="RefSeq" id="XP_017298871.1"/>
    </source>
</evidence>
<feature type="signal peptide" evidence="12">
    <location>
        <begin position="1"/>
        <end position="26"/>
    </location>
</feature>
<keyword evidence="5 11" id="KW-0812">Transmembrane</keyword>
<evidence type="ECO:0000313" key="13">
    <source>
        <dbReference type="Proteomes" id="UP000079169"/>
    </source>
</evidence>
<dbReference type="GO" id="GO:0008194">
    <property type="term" value="F:UDP-glycosyltransferase activity"/>
    <property type="evidence" value="ECO:0007669"/>
    <property type="project" value="InterPro"/>
</dbReference>
<dbReference type="PaxDb" id="121845-A0A1S3CYB2"/>
<dbReference type="PANTHER" id="PTHR48043">
    <property type="entry name" value="EG:EG0003.4 PROTEIN-RELATED"/>
    <property type="match status" value="1"/>
</dbReference>
<keyword evidence="8 11" id="KW-0472">Membrane</keyword>
<dbReference type="KEGG" id="dci:103507578"/>
<evidence type="ECO:0000256" key="12">
    <source>
        <dbReference type="SAM" id="SignalP"/>
    </source>
</evidence>
<feature type="chain" id="PRO_5010479070" evidence="12">
    <location>
        <begin position="27"/>
        <end position="513"/>
    </location>
</feature>
<dbReference type="Proteomes" id="UP000079169">
    <property type="component" value="Unplaced"/>
</dbReference>
<dbReference type="STRING" id="121845.A0A1S3CYB2"/>
<evidence type="ECO:0000256" key="5">
    <source>
        <dbReference type="ARBA" id="ARBA00022692"/>
    </source>
</evidence>
<evidence type="ECO:0000313" key="14">
    <source>
        <dbReference type="RefSeq" id="XP_008470291.1"/>
    </source>
</evidence>
<evidence type="ECO:0000256" key="3">
    <source>
        <dbReference type="ARBA" id="ARBA00022676"/>
    </source>
</evidence>
<comment type="subcellular location">
    <subcellularLocation>
        <location evidence="10">Endomembrane system</location>
        <topology evidence="10">Single-pass type I membrane protein</topology>
    </subcellularLocation>
    <subcellularLocation>
        <location evidence="1">Endoplasmic reticulum</location>
    </subcellularLocation>
</comment>
<feature type="transmembrane region" description="Helical" evidence="11">
    <location>
        <begin position="478"/>
        <end position="501"/>
    </location>
</feature>
<sequence>MKTHQGRNQYLISAAILLMCIRIQQCSKILAIFPTPAKSHQIIFDTILVELYQRGHDLTVITQYPETLVHYERMKVLDIKGTHTYNSTIEDIYELSADSIKRIHINFIDQEIQVENIFLHENMKSIWNMENKYDLIITEMFLTDAFLVIPYLYKVPYISIASSTLHPQHSERLGLPDNPSYIPSYVSAYTDHMSFTERLSNTFVGLYYKWYYDYKSHGAANRIIHKYFPEIPRIQDLLNTCSLTLVNTHHTINIARPLPANVVEIGGIHVKPAKKLNEEMERFLNESHNGVIYFSMGSMLKTSSFPPDKFKAFLKAFSKIPQRVLWKFEDNDTSIFKPYKNIRTSSWMPQRDIFAHPNMKLFISHGGLLGITEAVYEGIPVLGIPVFGDQWANIKKLESLKAGKLLPYLEITEETVSDALKIVLSPEYKENAEDLGTRFRDRPQSPLEVAIYWIEYVIKYNGAYHLQSAAVKLTWYQYYLLDIALVLIVGLVSVCFVLKYLCGSLVRRKHKTE</sequence>
<protein>
    <submittedName>
        <fullName evidence="14 15">UDP-glucuronosyltransferase 2B31-like</fullName>
    </submittedName>
</protein>
<dbReference type="GO" id="GO:0005783">
    <property type="term" value="C:endoplasmic reticulum"/>
    <property type="evidence" value="ECO:0007669"/>
    <property type="project" value="UniProtKB-SubCell"/>
</dbReference>